<dbReference type="EMBL" id="LSBJ02000006">
    <property type="protein sequence ID" value="OAQ63049.1"/>
    <property type="molecule type" value="Genomic_DNA"/>
</dbReference>
<evidence type="ECO:0000313" key="3">
    <source>
        <dbReference type="Proteomes" id="UP000078397"/>
    </source>
</evidence>
<dbReference type="RefSeq" id="XP_018140629.1">
    <property type="nucleotide sequence ID" value="XM_018287571.1"/>
</dbReference>
<dbReference type="AlphaFoldDB" id="A0A179FD66"/>
<feature type="compositionally biased region" description="Acidic residues" evidence="1">
    <location>
        <begin position="340"/>
        <end position="356"/>
    </location>
</feature>
<protein>
    <submittedName>
        <fullName evidence="2">Uncharacterized protein</fullName>
    </submittedName>
</protein>
<comment type="caution">
    <text evidence="2">The sequence shown here is derived from an EMBL/GenBank/DDBJ whole genome shotgun (WGS) entry which is preliminary data.</text>
</comment>
<name>A0A179FD66_METCM</name>
<dbReference type="GeneID" id="28851565"/>
<evidence type="ECO:0000256" key="1">
    <source>
        <dbReference type="SAM" id="MobiDB-lite"/>
    </source>
</evidence>
<sequence length="507" mass="57144">MASSRSLSTVSVSTLDPDHFATFKQGLLRVLYTDLAEFTMAQLIDGLPTIDVYRENRSARNLVGSHPLKAHEQLCEGALERTREFRDTFDPAILEIKSSLVQAFQDAAPGTRQFDLRLIEMMANAVHSIAVFLFNLEEKSHKGDIDSVVSWREADIRIEYMPGEWTTLLTLPPYPSIFTLTAYRFHEEYPHGLADVAAYWAEDRVFGGVFLFDRGESGTECKDVYLHSGRRDWTVRIWRLLESQLDETLEFLKGSSSDTESPFPLYADEKNRHRYDEYDAMAWHNVYRDPWERILPPEKDWDSIRRNTFDYPELQEELFDLLPDGPFDTIGRDNSFLEVNEPDVPDEDTAVEDTSDVADQAKESGDGRFSDVDHIEAKELDMKNADIEEVEPETSVIADNDDETQADEAQDGKDGKLAESSIDESEGTALVISDSQHKFDENEVSAIPKPELQADVVSVPSTNESIGKEMGAEGVETSESAIEPSPAKQETRDDAANVAQGTEHPVK</sequence>
<dbReference type="KEGG" id="pchm:VFPPC_08957"/>
<evidence type="ECO:0000313" key="2">
    <source>
        <dbReference type="EMBL" id="OAQ63049.1"/>
    </source>
</evidence>
<accession>A0A179FD66</accession>
<feature type="compositionally biased region" description="Acidic residues" evidence="1">
    <location>
        <begin position="399"/>
        <end position="409"/>
    </location>
</feature>
<feature type="compositionally biased region" description="Basic and acidic residues" evidence="1">
    <location>
        <begin position="359"/>
        <end position="372"/>
    </location>
</feature>
<feature type="region of interest" description="Disordered" evidence="1">
    <location>
        <begin position="385"/>
        <end position="507"/>
    </location>
</feature>
<keyword evidence="3" id="KW-1185">Reference proteome</keyword>
<dbReference type="OrthoDB" id="5346581at2759"/>
<gene>
    <name evidence="2" type="ORF">VFPPC_08957</name>
</gene>
<organism evidence="2 3">
    <name type="scientific">Pochonia chlamydosporia 170</name>
    <dbReference type="NCBI Taxonomy" id="1380566"/>
    <lineage>
        <taxon>Eukaryota</taxon>
        <taxon>Fungi</taxon>
        <taxon>Dikarya</taxon>
        <taxon>Ascomycota</taxon>
        <taxon>Pezizomycotina</taxon>
        <taxon>Sordariomycetes</taxon>
        <taxon>Hypocreomycetidae</taxon>
        <taxon>Hypocreales</taxon>
        <taxon>Clavicipitaceae</taxon>
        <taxon>Pochonia</taxon>
    </lineage>
</organism>
<dbReference type="Proteomes" id="UP000078397">
    <property type="component" value="Unassembled WGS sequence"/>
</dbReference>
<proteinExistence type="predicted"/>
<reference evidence="2 3" key="1">
    <citation type="journal article" date="2016" name="PLoS Pathog.">
        <title>Biosynthesis of antibiotic leucinostatins in bio-control fungus Purpureocillium lilacinum and their inhibition on phytophthora revealed by genome mining.</title>
        <authorList>
            <person name="Wang G."/>
            <person name="Liu Z."/>
            <person name="Lin R."/>
            <person name="Li E."/>
            <person name="Mao Z."/>
            <person name="Ling J."/>
            <person name="Yang Y."/>
            <person name="Yin W.B."/>
            <person name="Xie B."/>
        </authorList>
    </citation>
    <scope>NUCLEOTIDE SEQUENCE [LARGE SCALE GENOMIC DNA]</scope>
    <source>
        <strain evidence="2">170</strain>
    </source>
</reference>
<feature type="region of interest" description="Disordered" evidence="1">
    <location>
        <begin position="339"/>
        <end position="372"/>
    </location>
</feature>